<protein>
    <recommendedName>
        <fullName evidence="15">DNA polymerase IV</fullName>
        <shortName evidence="15">Pol IV</shortName>
        <ecNumber evidence="15">2.7.7.7</ecNumber>
    </recommendedName>
</protein>
<evidence type="ECO:0000256" key="5">
    <source>
        <dbReference type="ARBA" id="ARBA00022679"/>
    </source>
</evidence>
<dbReference type="Pfam" id="PF00817">
    <property type="entry name" value="IMS"/>
    <property type="match status" value="1"/>
</dbReference>
<dbReference type="RefSeq" id="WP_204464792.1">
    <property type="nucleotide sequence ID" value="NZ_JAFBCV010000002.1"/>
</dbReference>
<evidence type="ECO:0000256" key="8">
    <source>
        <dbReference type="ARBA" id="ARBA00022723"/>
    </source>
</evidence>
<feature type="site" description="Substrate discrimination" evidence="15">
    <location>
        <position position="29"/>
    </location>
</feature>
<dbReference type="PANTHER" id="PTHR11076:SF33">
    <property type="entry name" value="DNA POLYMERASE KAPPA"/>
    <property type="match status" value="1"/>
</dbReference>
<keyword evidence="7 15" id="KW-0235">DNA replication</keyword>
<dbReference type="PANTHER" id="PTHR11076">
    <property type="entry name" value="DNA REPAIR POLYMERASE UMUC / TRANSFERASE FAMILY MEMBER"/>
    <property type="match status" value="1"/>
</dbReference>
<sequence length="373" mass="42215">MGSFDGIQLPEPYRDTTRKIIHIDMDAFFSAVEERNNPALVGKPVIIAKDPRKTGGKGIVSTANYEARKFGVHSAMSAYEALKRCPDGIFVQGNYQAYRDASSQIREIMHRYTDLVEPMSIDEAYLDVTSNHKQETSAIKLARSIQRDIWKETQLTSSAGVSYNKYLAKIASDMKKPAGITVITPEKALDFLKDLPIEKIPGVGPKTAERMHQLQIYTGGDLLQMEQLDLIHHFGKMGLSLYRKARGIDNKPLTIDRERKSVGKEHTYGNVLRSEDDVQVQLKRLAGEVGAALERVEKQGKTIVLKIRYRSFDTLTRRISLPTYVQKSDELFTAATELWNEYGQIEREVRLLGISVTNLEPIQYQPISLFSYK</sequence>
<dbReference type="PROSITE" id="PS50173">
    <property type="entry name" value="UMUC"/>
    <property type="match status" value="1"/>
</dbReference>
<evidence type="ECO:0000256" key="7">
    <source>
        <dbReference type="ARBA" id="ARBA00022705"/>
    </source>
</evidence>
<organism evidence="17 18">
    <name type="scientific">Shouchella xiaoxiensis</name>
    <dbReference type="NCBI Taxonomy" id="766895"/>
    <lineage>
        <taxon>Bacteria</taxon>
        <taxon>Bacillati</taxon>
        <taxon>Bacillota</taxon>
        <taxon>Bacilli</taxon>
        <taxon>Bacillales</taxon>
        <taxon>Bacillaceae</taxon>
        <taxon>Shouchella</taxon>
    </lineage>
</organism>
<comment type="similarity">
    <text evidence="2 15">Belongs to the DNA polymerase type-Y family.</text>
</comment>
<evidence type="ECO:0000256" key="11">
    <source>
        <dbReference type="ARBA" id="ARBA00022932"/>
    </source>
</evidence>
<evidence type="ECO:0000256" key="1">
    <source>
        <dbReference type="ARBA" id="ARBA00004496"/>
    </source>
</evidence>
<dbReference type="InterPro" id="IPR043128">
    <property type="entry name" value="Rev_trsase/Diguanyl_cyclase"/>
</dbReference>
<evidence type="ECO:0000256" key="12">
    <source>
        <dbReference type="ARBA" id="ARBA00023125"/>
    </source>
</evidence>
<dbReference type="InterPro" id="IPR017961">
    <property type="entry name" value="DNA_pol_Y-fam_little_finger"/>
</dbReference>
<evidence type="ECO:0000256" key="13">
    <source>
        <dbReference type="ARBA" id="ARBA00023204"/>
    </source>
</evidence>
<dbReference type="SUPFAM" id="SSF56672">
    <property type="entry name" value="DNA/RNA polymerases"/>
    <property type="match status" value="1"/>
</dbReference>
<dbReference type="EMBL" id="JAFBCV010000002">
    <property type="protein sequence ID" value="MBM7837749.1"/>
    <property type="molecule type" value="Genomic_DNA"/>
</dbReference>
<evidence type="ECO:0000256" key="10">
    <source>
        <dbReference type="ARBA" id="ARBA00022842"/>
    </source>
</evidence>
<evidence type="ECO:0000256" key="4">
    <source>
        <dbReference type="ARBA" id="ARBA00022490"/>
    </source>
</evidence>
<keyword evidence="4 15" id="KW-0963">Cytoplasm</keyword>
<keyword evidence="8 15" id="KW-0479">Metal-binding</keyword>
<comment type="catalytic activity">
    <reaction evidence="14 15">
        <text>DNA(n) + a 2'-deoxyribonucleoside 5'-triphosphate = DNA(n+1) + diphosphate</text>
        <dbReference type="Rhea" id="RHEA:22508"/>
        <dbReference type="Rhea" id="RHEA-COMP:17339"/>
        <dbReference type="Rhea" id="RHEA-COMP:17340"/>
        <dbReference type="ChEBI" id="CHEBI:33019"/>
        <dbReference type="ChEBI" id="CHEBI:61560"/>
        <dbReference type="ChEBI" id="CHEBI:173112"/>
        <dbReference type="EC" id="2.7.7.7"/>
    </reaction>
</comment>
<evidence type="ECO:0000256" key="14">
    <source>
        <dbReference type="ARBA" id="ARBA00049244"/>
    </source>
</evidence>
<dbReference type="Pfam" id="PF11799">
    <property type="entry name" value="IMS_C"/>
    <property type="match status" value="1"/>
</dbReference>
<comment type="function">
    <text evidence="15">Poorly processive, error-prone DNA polymerase involved in untargeted mutagenesis. Copies undamaged DNA at stalled replication forks, which arise in vivo from mismatched or misaligned primer ends. These misaligned primers can be extended by PolIV. Exhibits no 3'-5' exonuclease (proofreading) activity. May be involved in translesional synthesis, in conjunction with the beta clamp from PolIII.</text>
</comment>
<feature type="domain" description="UmuC" evidence="16">
    <location>
        <begin position="20"/>
        <end position="204"/>
    </location>
</feature>
<dbReference type="Proteomes" id="UP001179280">
    <property type="component" value="Unassembled WGS sequence"/>
</dbReference>
<keyword evidence="5 15" id="KW-0808">Transferase</keyword>
<dbReference type="InterPro" id="IPR053848">
    <property type="entry name" value="IMS_HHH_1"/>
</dbReference>
<feature type="binding site" evidence="15">
    <location>
        <position position="24"/>
    </location>
    <ligand>
        <name>Mg(2+)</name>
        <dbReference type="ChEBI" id="CHEBI:18420"/>
    </ligand>
</feature>
<comment type="subcellular location">
    <subcellularLocation>
        <location evidence="1 15">Cytoplasm</location>
    </subcellularLocation>
</comment>
<dbReference type="Gene3D" id="3.40.1170.60">
    <property type="match status" value="1"/>
</dbReference>
<dbReference type="Gene3D" id="3.30.70.270">
    <property type="match status" value="1"/>
</dbReference>
<keyword evidence="13 15" id="KW-0234">DNA repair</keyword>
<dbReference type="InterPro" id="IPR036775">
    <property type="entry name" value="DNA_pol_Y-fam_lit_finger_sf"/>
</dbReference>
<dbReference type="Gene3D" id="3.30.1490.100">
    <property type="entry name" value="DNA polymerase, Y-family, little finger domain"/>
    <property type="match status" value="1"/>
</dbReference>
<dbReference type="GO" id="GO:0003887">
    <property type="term" value="F:DNA-directed DNA polymerase activity"/>
    <property type="evidence" value="ECO:0007669"/>
    <property type="project" value="UniProtKB-EC"/>
</dbReference>
<evidence type="ECO:0000256" key="15">
    <source>
        <dbReference type="HAMAP-Rule" id="MF_01113"/>
    </source>
</evidence>
<accession>A0ABS2SQG8</accession>
<comment type="cofactor">
    <cofactor evidence="15">
        <name>Mg(2+)</name>
        <dbReference type="ChEBI" id="CHEBI:18420"/>
    </cofactor>
    <text evidence="15">Binds 2 magnesium ions per subunit.</text>
</comment>
<dbReference type="Pfam" id="PF21999">
    <property type="entry name" value="IMS_HHH_1"/>
    <property type="match status" value="1"/>
</dbReference>
<evidence type="ECO:0000256" key="2">
    <source>
        <dbReference type="ARBA" id="ARBA00010945"/>
    </source>
</evidence>
<dbReference type="InterPro" id="IPR043502">
    <property type="entry name" value="DNA/RNA_pol_sf"/>
</dbReference>
<keyword evidence="18" id="KW-1185">Reference proteome</keyword>
<dbReference type="InterPro" id="IPR001126">
    <property type="entry name" value="UmuC"/>
</dbReference>
<keyword evidence="10 15" id="KW-0460">Magnesium</keyword>
<keyword evidence="11 15" id="KW-0239">DNA-directed DNA polymerase</keyword>
<dbReference type="Gene3D" id="1.10.150.20">
    <property type="entry name" value="5' to 3' exonuclease, C-terminal subdomain"/>
    <property type="match status" value="1"/>
</dbReference>
<keyword evidence="3 15" id="KW-0515">Mutator protein</keyword>
<dbReference type="InterPro" id="IPR022880">
    <property type="entry name" value="DNApol_IV"/>
</dbReference>
<dbReference type="InterPro" id="IPR050116">
    <property type="entry name" value="DNA_polymerase-Y"/>
</dbReference>
<evidence type="ECO:0000256" key="9">
    <source>
        <dbReference type="ARBA" id="ARBA00022763"/>
    </source>
</evidence>
<comment type="subunit">
    <text evidence="15">Monomer.</text>
</comment>
<feature type="active site" evidence="15">
    <location>
        <position position="123"/>
    </location>
</feature>
<gene>
    <name evidence="15" type="primary">dinB</name>
    <name evidence="17" type="ORF">JOC54_000980</name>
</gene>
<dbReference type="EC" id="2.7.7.7" evidence="15"/>
<feature type="binding site" evidence="15">
    <location>
        <position position="122"/>
    </location>
    <ligand>
        <name>Mg(2+)</name>
        <dbReference type="ChEBI" id="CHEBI:18420"/>
    </ligand>
</feature>
<reference evidence="17" key="1">
    <citation type="submission" date="2021-01" db="EMBL/GenBank/DDBJ databases">
        <title>Genomic Encyclopedia of Type Strains, Phase IV (KMG-IV): sequencing the most valuable type-strain genomes for metagenomic binning, comparative biology and taxonomic classification.</title>
        <authorList>
            <person name="Goeker M."/>
        </authorList>
    </citation>
    <scope>NUCLEOTIDE SEQUENCE</scope>
    <source>
        <strain evidence="17">DSM 21943</strain>
    </source>
</reference>
<keyword evidence="6 15" id="KW-0548">Nucleotidyltransferase</keyword>
<proteinExistence type="inferred from homology"/>
<evidence type="ECO:0000259" key="16">
    <source>
        <dbReference type="PROSITE" id="PS50173"/>
    </source>
</evidence>
<dbReference type="CDD" id="cd03586">
    <property type="entry name" value="PolY_Pol_IV_kappa"/>
    <property type="match status" value="1"/>
</dbReference>
<keyword evidence="12 15" id="KW-0238">DNA-binding</keyword>
<evidence type="ECO:0000256" key="6">
    <source>
        <dbReference type="ARBA" id="ARBA00022695"/>
    </source>
</evidence>
<comment type="caution">
    <text evidence="17">The sequence shown here is derived from an EMBL/GenBank/DDBJ whole genome shotgun (WGS) entry which is preliminary data.</text>
</comment>
<dbReference type="SUPFAM" id="SSF100879">
    <property type="entry name" value="Lesion bypass DNA polymerase (Y-family), little finger domain"/>
    <property type="match status" value="1"/>
</dbReference>
<dbReference type="HAMAP" id="MF_01113">
    <property type="entry name" value="DNApol_IV"/>
    <property type="match status" value="1"/>
</dbReference>
<evidence type="ECO:0000313" key="18">
    <source>
        <dbReference type="Proteomes" id="UP001179280"/>
    </source>
</evidence>
<evidence type="ECO:0000256" key="3">
    <source>
        <dbReference type="ARBA" id="ARBA00022457"/>
    </source>
</evidence>
<name>A0ABS2SQG8_9BACI</name>
<dbReference type="NCBIfam" id="NF002677">
    <property type="entry name" value="PRK02406.1"/>
    <property type="match status" value="1"/>
</dbReference>
<keyword evidence="9 15" id="KW-0227">DNA damage</keyword>
<evidence type="ECO:0000313" key="17">
    <source>
        <dbReference type="EMBL" id="MBM7837749.1"/>
    </source>
</evidence>